<evidence type="ECO:0000256" key="1">
    <source>
        <dbReference type="ARBA" id="ARBA00023235"/>
    </source>
</evidence>
<dbReference type="InterPro" id="IPR013022">
    <property type="entry name" value="Xyl_isomerase-like_TIM-brl"/>
</dbReference>
<evidence type="ECO:0000256" key="3">
    <source>
        <dbReference type="PIRSR" id="PIRSR006241-50"/>
    </source>
</evidence>
<dbReference type="PIRSF" id="PIRSF006241">
    <property type="entry name" value="HyI"/>
    <property type="match status" value="1"/>
</dbReference>
<dbReference type="FunFam" id="3.20.20.150:FF:000007">
    <property type="entry name" value="Hydroxypyruvate isomerase"/>
    <property type="match status" value="1"/>
</dbReference>
<evidence type="ECO:0000259" key="4">
    <source>
        <dbReference type="Pfam" id="PF01261"/>
    </source>
</evidence>
<dbReference type="GO" id="GO:0046487">
    <property type="term" value="P:glyoxylate metabolic process"/>
    <property type="evidence" value="ECO:0007669"/>
    <property type="project" value="TreeGrafter"/>
</dbReference>
<dbReference type="PANTHER" id="PTHR43489">
    <property type="entry name" value="ISOMERASE"/>
    <property type="match status" value="1"/>
</dbReference>
<protein>
    <submittedName>
        <fullName evidence="5">Hydroxypyruvate isomerase</fullName>
        <ecNumber evidence="5">5.3.1.22</ecNumber>
    </submittedName>
</protein>
<dbReference type="PANTHER" id="PTHR43489:SF6">
    <property type="entry name" value="HYDROXYPYRUVATE ISOMERASE-RELATED"/>
    <property type="match status" value="1"/>
</dbReference>
<evidence type="ECO:0000313" key="5">
    <source>
        <dbReference type="EMBL" id="CAA9366070.1"/>
    </source>
</evidence>
<organism evidence="5">
    <name type="scientific">uncultured Microvirga sp</name>
    <dbReference type="NCBI Taxonomy" id="412392"/>
    <lineage>
        <taxon>Bacteria</taxon>
        <taxon>Pseudomonadati</taxon>
        <taxon>Pseudomonadota</taxon>
        <taxon>Alphaproteobacteria</taxon>
        <taxon>Hyphomicrobiales</taxon>
        <taxon>Methylobacteriaceae</taxon>
        <taxon>Microvirga</taxon>
        <taxon>environmental samples</taxon>
    </lineage>
</organism>
<name>A0A6J4MQL3_9HYPH</name>
<dbReference type="EMBL" id="CADCUC010000730">
    <property type="protein sequence ID" value="CAA9366070.1"/>
    <property type="molecule type" value="Genomic_DNA"/>
</dbReference>
<dbReference type="AlphaFoldDB" id="A0A6J4MQL3"/>
<accession>A0A6J4MQL3</accession>
<feature type="active site" description="Proton donor/acceptor" evidence="3">
    <location>
        <position position="142"/>
    </location>
</feature>
<dbReference type="Gene3D" id="3.20.20.150">
    <property type="entry name" value="Divalent-metal-dependent TIM barrel enzymes"/>
    <property type="match status" value="1"/>
</dbReference>
<dbReference type="GO" id="GO:0008903">
    <property type="term" value="F:hydroxypyruvate isomerase activity"/>
    <property type="evidence" value="ECO:0007669"/>
    <property type="project" value="UniProtKB-EC"/>
</dbReference>
<dbReference type="SUPFAM" id="SSF51658">
    <property type="entry name" value="Xylose isomerase-like"/>
    <property type="match status" value="1"/>
</dbReference>
<proteinExistence type="inferred from homology"/>
<reference evidence="5" key="1">
    <citation type="submission" date="2020-02" db="EMBL/GenBank/DDBJ databases">
        <authorList>
            <person name="Meier V. D."/>
        </authorList>
    </citation>
    <scope>NUCLEOTIDE SEQUENCE</scope>
    <source>
        <strain evidence="5">AVDCRST_MAG90</strain>
    </source>
</reference>
<dbReference type="EC" id="5.3.1.22" evidence="5"/>
<feature type="active site" description="Proton donor/acceptor" evidence="3">
    <location>
        <position position="240"/>
    </location>
</feature>
<feature type="domain" description="Xylose isomerase-like TIM barrel" evidence="4">
    <location>
        <begin position="21"/>
        <end position="256"/>
    </location>
</feature>
<sequence>MPNFTANIAFLFPELPFLDRIAAAKTAGFDKVECHYPYEFSIEVLRERLERAEVQLTGLNTEQGDPARGERGRAAVPGLEAQFRRDFDQALAYATALGASVIHVMAGVASPEERAAARKTYVSNLRAAARSAASVGVTLLLEPLNSRDAHGYLVSRSDDLAEIIAEIGEPNVKLLFDVYHVQIMEGDLIRRIERHRGIIGHVQVAGVPSRAEPDDDNEVNFSAVFRALEAIGYQGLVGLEYRPRGDTVDGLGWMDRMGVRP</sequence>
<comment type="similarity">
    <text evidence="2">Belongs to the hyi family.</text>
</comment>
<keyword evidence="1 2" id="KW-0413">Isomerase</keyword>
<dbReference type="InterPro" id="IPR036237">
    <property type="entry name" value="Xyl_isomerase-like_sf"/>
</dbReference>
<keyword evidence="5" id="KW-0670">Pyruvate</keyword>
<gene>
    <name evidence="5" type="ORF">AVDCRST_MAG90-3413</name>
</gene>
<evidence type="ECO:0000256" key="2">
    <source>
        <dbReference type="PIRNR" id="PIRNR006241"/>
    </source>
</evidence>
<dbReference type="Pfam" id="PF01261">
    <property type="entry name" value="AP_endonuc_2"/>
    <property type="match status" value="1"/>
</dbReference>
<dbReference type="InterPro" id="IPR050417">
    <property type="entry name" value="Sugar_Epim/Isomerase"/>
</dbReference>
<dbReference type="InterPro" id="IPR026040">
    <property type="entry name" value="HyI-like"/>
</dbReference>